<evidence type="ECO:0000313" key="1">
    <source>
        <dbReference type="EMBL" id="VFJ64138.1"/>
    </source>
</evidence>
<dbReference type="InterPro" id="IPR025528">
    <property type="entry name" value="BrnA_antitoxin"/>
</dbReference>
<protein>
    <submittedName>
        <fullName evidence="1">Uncharacterized conserved protein, DUF4415 family</fullName>
    </submittedName>
</protein>
<gene>
    <name evidence="1" type="ORF">BECKDK2373C_GA0170839_111416</name>
</gene>
<proteinExistence type="predicted"/>
<organism evidence="1">
    <name type="scientific">Candidatus Kentrum sp. DK</name>
    <dbReference type="NCBI Taxonomy" id="2126562"/>
    <lineage>
        <taxon>Bacteria</taxon>
        <taxon>Pseudomonadati</taxon>
        <taxon>Pseudomonadota</taxon>
        <taxon>Gammaproteobacteria</taxon>
        <taxon>Candidatus Kentrum</taxon>
    </lineage>
</organism>
<sequence length="88" mass="10203">MNENKYVTSTGWIDPDDAPELMDDFFELADEYIGEKLVRRGRPRKAEPKRAVSIRLSSEVVEYFRATGKGWQTRIDETLKESIARHSV</sequence>
<dbReference type="Pfam" id="PF14384">
    <property type="entry name" value="BrnA_antitoxin"/>
    <property type="match status" value="1"/>
</dbReference>
<name>A0A450TBL9_9GAMM</name>
<accession>A0A450TBL9</accession>
<reference evidence="1" key="1">
    <citation type="submission" date="2019-02" db="EMBL/GenBank/DDBJ databases">
        <authorList>
            <person name="Gruber-Vodicka R. H."/>
            <person name="Seah K. B. B."/>
        </authorList>
    </citation>
    <scope>NUCLEOTIDE SEQUENCE</scope>
    <source>
        <strain evidence="1">BECK_DK161</strain>
    </source>
</reference>
<dbReference type="EMBL" id="CAADEY010000114">
    <property type="protein sequence ID" value="VFJ64138.1"/>
    <property type="molecule type" value="Genomic_DNA"/>
</dbReference>
<dbReference type="AlphaFoldDB" id="A0A450TBL9"/>